<evidence type="ECO:0000256" key="2">
    <source>
        <dbReference type="ARBA" id="ARBA00008854"/>
    </source>
</evidence>
<evidence type="ECO:0000313" key="8">
    <source>
        <dbReference type="EMBL" id="RZV39474.1"/>
    </source>
</evidence>
<evidence type="ECO:0000256" key="6">
    <source>
        <dbReference type="SAM" id="Coils"/>
    </source>
</evidence>
<evidence type="ECO:0000313" key="9">
    <source>
        <dbReference type="Proteomes" id="UP000322454"/>
    </source>
</evidence>
<evidence type="ECO:0000256" key="3">
    <source>
        <dbReference type="ARBA" id="ARBA00022692"/>
    </source>
</evidence>
<dbReference type="Proteomes" id="UP000322454">
    <property type="component" value="Unassembled WGS sequence"/>
</dbReference>
<organism evidence="8 9">
    <name type="scientific">Candidatus Acidulodesulfobacterium acidiphilum</name>
    <dbReference type="NCBI Taxonomy" id="2597224"/>
    <lineage>
        <taxon>Bacteria</taxon>
        <taxon>Deltaproteobacteria</taxon>
        <taxon>Candidatus Acidulodesulfobacterales</taxon>
        <taxon>Candidatus Acidulodesulfobacterium</taxon>
    </lineage>
</organism>
<accession>A0A520XE49</accession>
<dbReference type="Gene3D" id="1.20.1440.20">
    <property type="entry name" value="LemA-like domain"/>
    <property type="match status" value="1"/>
</dbReference>
<sequence>MNFIFWFFIIAAVLIFIIVVSLYNTLISRRNGVKYAYSSIDALLKKRFDLIPNLVSAAKEYMNYEKNLLNQLTELRTSFKPGSMSPQELDSIDTQSKALIKGIFAVAENYPDLKASQNVLQLQAALNEVEEQISAARRAYNAAVMQYNNAVNQFPSNIIANAFDFKPSDSFSIPEGERQNVDIKALFRD</sequence>
<keyword evidence="3 7" id="KW-0812">Transmembrane</keyword>
<protein>
    <submittedName>
        <fullName evidence="8">LemA family protein</fullName>
    </submittedName>
</protein>
<dbReference type="PANTHER" id="PTHR34478">
    <property type="entry name" value="PROTEIN LEMA"/>
    <property type="match status" value="1"/>
</dbReference>
<keyword evidence="6" id="KW-0175">Coiled coil</keyword>
<feature type="coiled-coil region" evidence="6">
    <location>
        <begin position="119"/>
        <end position="146"/>
    </location>
</feature>
<proteinExistence type="inferred from homology"/>
<dbReference type="EMBL" id="SHMQ01000010">
    <property type="protein sequence ID" value="RZV39474.1"/>
    <property type="molecule type" value="Genomic_DNA"/>
</dbReference>
<dbReference type="InterPro" id="IPR007156">
    <property type="entry name" value="MamQ_LemA"/>
</dbReference>
<comment type="subcellular location">
    <subcellularLocation>
        <location evidence="1">Membrane</location>
        <topology evidence="1">Single-pass membrane protein</topology>
    </subcellularLocation>
</comment>
<dbReference type="GO" id="GO:0016020">
    <property type="term" value="C:membrane"/>
    <property type="evidence" value="ECO:0007669"/>
    <property type="project" value="UniProtKB-SubCell"/>
</dbReference>
<dbReference type="Pfam" id="PF04011">
    <property type="entry name" value="LemA"/>
    <property type="match status" value="1"/>
</dbReference>
<dbReference type="AlphaFoldDB" id="A0A520XE49"/>
<feature type="transmembrane region" description="Helical" evidence="7">
    <location>
        <begin position="6"/>
        <end position="26"/>
    </location>
</feature>
<evidence type="ECO:0000256" key="4">
    <source>
        <dbReference type="ARBA" id="ARBA00022989"/>
    </source>
</evidence>
<comment type="similarity">
    <text evidence="2">Belongs to the LemA family.</text>
</comment>
<evidence type="ECO:0000256" key="1">
    <source>
        <dbReference type="ARBA" id="ARBA00004167"/>
    </source>
</evidence>
<evidence type="ECO:0000256" key="5">
    <source>
        <dbReference type="ARBA" id="ARBA00023136"/>
    </source>
</evidence>
<name>A0A520XE49_9DELT</name>
<comment type="caution">
    <text evidence="8">The sequence shown here is derived from an EMBL/GenBank/DDBJ whole genome shotgun (WGS) entry which is preliminary data.</text>
</comment>
<reference evidence="8 9" key="1">
    <citation type="submission" date="2019-01" db="EMBL/GenBank/DDBJ databases">
        <title>Insights into ecological role of a new deltaproteobacterial order Candidatus Sinidesulfobacterales (Sva0485) by metagenomics and metatranscriptomics.</title>
        <authorList>
            <person name="Tan S."/>
            <person name="Liu J."/>
            <person name="Fang Y."/>
            <person name="Hedlund B."/>
            <person name="Lian Z.-H."/>
            <person name="Huang L.-Y."/>
            <person name="Li J.-T."/>
            <person name="Huang L.-N."/>
            <person name="Li W.-J."/>
            <person name="Jiang H.-C."/>
            <person name="Dong H.-L."/>
            <person name="Shu W.-S."/>
        </authorList>
    </citation>
    <scope>NUCLEOTIDE SEQUENCE [LARGE SCALE GENOMIC DNA]</scope>
    <source>
        <strain evidence="8">AP4</strain>
    </source>
</reference>
<dbReference type="PANTHER" id="PTHR34478:SF1">
    <property type="entry name" value="PROTEIN LEMA"/>
    <property type="match status" value="1"/>
</dbReference>
<evidence type="ECO:0000256" key="7">
    <source>
        <dbReference type="SAM" id="Phobius"/>
    </source>
</evidence>
<keyword evidence="5 7" id="KW-0472">Membrane</keyword>
<keyword evidence="4 7" id="KW-1133">Transmembrane helix</keyword>
<dbReference type="SUPFAM" id="SSF140478">
    <property type="entry name" value="LemA-like"/>
    <property type="match status" value="1"/>
</dbReference>
<gene>
    <name evidence="8" type="ORF">EVJ48_04595</name>
</gene>
<dbReference type="InterPro" id="IPR023353">
    <property type="entry name" value="LemA-like_dom_sf"/>
</dbReference>